<dbReference type="SMART" id="SM00342">
    <property type="entry name" value="HTH_ARAC"/>
    <property type="match status" value="1"/>
</dbReference>
<feature type="domain" description="HTH araC/xylS-type" evidence="4">
    <location>
        <begin position="170"/>
        <end position="269"/>
    </location>
</feature>
<evidence type="ECO:0000313" key="5">
    <source>
        <dbReference type="EMBL" id="QZD94287.1"/>
    </source>
</evidence>
<keyword evidence="2" id="KW-0238">DNA-binding</keyword>
<protein>
    <submittedName>
        <fullName evidence="5">Helix-turn-helix domain-containing protein</fullName>
    </submittedName>
</protein>
<dbReference type="Pfam" id="PF12833">
    <property type="entry name" value="HTH_18"/>
    <property type="match status" value="1"/>
</dbReference>
<dbReference type="InterPro" id="IPR050204">
    <property type="entry name" value="AraC_XylS_family_regulators"/>
</dbReference>
<reference evidence="5 6" key="1">
    <citation type="submission" date="2021-08" db="EMBL/GenBank/DDBJ databases">
        <title>Comparative Genomics Analysis of the Genus Qipengyuania Reveals Extensive Genetic Diversity and Metabolic Versatility, Including the Description of Fifteen Novel Species.</title>
        <authorList>
            <person name="Liu Y."/>
        </authorList>
    </citation>
    <scope>NUCLEOTIDE SEQUENCE [LARGE SCALE GENOMIC DNA]</scope>
    <source>
        <strain evidence="5 6">1NDH1</strain>
    </source>
</reference>
<dbReference type="PROSITE" id="PS01124">
    <property type="entry name" value="HTH_ARAC_FAMILY_2"/>
    <property type="match status" value="1"/>
</dbReference>
<evidence type="ECO:0000256" key="2">
    <source>
        <dbReference type="ARBA" id="ARBA00023125"/>
    </source>
</evidence>
<dbReference type="InterPro" id="IPR018060">
    <property type="entry name" value="HTH_AraC"/>
</dbReference>
<sequence>MAELGKSGAKPEIDVRFFEPPPDLARCFTSFHLLEVRLPPGEIVTDYLQPEWSNLRFFESNPPTVQLVGSDEEIHSPFMVSGPSCGSVRFSIGTTRMWGIGLMPLGWARFVKRPASDFSDQIWDGQTVEAFAAFRPLSKIFSARHLTDDEKVDAVIQFFRKFADSPRDEDRIITTHEAMIDPRMCEVRAFAEQAGLTVRTLERLCMKHFGYPPSMLLRRQRMMRSLAAFMLAQDKTWTQAIDGTYHDQAHFVREFQTFMHMSPTDYSSMPHPVLSAFMEQRQQVWGSPVQTLDSPGRRNKRPAE</sequence>
<evidence type="ECO:0000256" key="1">
    <source>
        <dbReference type="ARBA" id="ARBA00023015"/>
    </source>
</evidence>
<keyword evidence="6" id="KW-1185">Reference proteome</keyword>
<gene>
    <name evidence="5" type="ORF">K3136_09285</name>
</gene>
<evidence type="ECO:0000259" key="4">
    <source>
        <dbReference type="PROSITE" id="PS01124"/>
    </source>
</evidence>
<keyword evidence="3" id="KW-0804">Transcription</keyword>
<accession>A0ABX8ZZM5</accession>
<name>A0ABX8ZZM5_9SPHN</name>
<proteinExistence type="predicted"/>
<dbReference type="PANTHER" id="PTHR46796">
    <property type="entry name" value="HTH-TYPE TRANSCRIPTIONAL ACTIVATOR RHAS-RELATED"/>
    <property type="match status" value="1"/>
</dbReference>
<dbReference type="Gene3D" id="1.10.10.60">
    <property type="entry name" value="Homeodomain-like"/>
    <property type="match status" value="1"/>
</dbReference>
<dbReference type="Proteomes" id="UP000824321">
    <property type="component" value="Chromosome"/>
</dbReference>
<evidence type="ECO:0000256" key="3">
    <source>
        <dbReference type="ARBA" id="ARBA00023163"/>
    </source>
</evidence>
<dbReference type="EMBL" id="CP081294">
    <property type="protein sequence ID" value="QZD94287.1"/>
    <property type="molecule type" value="Genomic_DNA"/>
</dbReference>
<dbReference type="RefSeq" id="WP_221430034.1">
    <property type="nucleotide sequence ID" value="NZ_CP081294.1"/>
</dbReference>
<organism evidence="5 6">
    <name type="scientific">Qipengyuania gelatinilytica</name>
    <dbReference type="NCBI Taxonomy" id="2867231"/>
    <lineage>
        <taxon>Bacteria</taxon>
        <taxon>Pseudomonadati</taxon>
        <taxon>Pseudomonadota</taxon>
        <taxon>Alphaproteobacteria</taxon>
        <taxon>Sphingomonadales</taxon>
        <taxon>Erythrobacteraceae</taxon>
        <taxon>Qipengyuania</taxon>
    </lineage>
</organism>
<keyword evidence="1" id="KW-0805">Transcription regulation</keyword>
<evidence type="ECO:0000313" key="6">
    <source>
        <dbReference type="Proteomes" id="UP000824321"/>
    </source>
</evidence>